<sequence>MDMENKTSRAVSSLESESKGIIANRLNAKIEPGESNLTSETSTCAEELWAKILDSLAIELNNKQAFMTWLAPTKAVKYENGTLVVSVPNGFFIEWIEQYYRPIIEETIRKIVQEPIKVKLQANESKTIGILEANTKSGVGIRPDASKLQARYTFDNFIVGESNRLAYAACRAVAETPAKTYNPLFIYGGVGLGKTHLLQAIGNHAKKVNSNLKIYYIPAENLFIELIQAIERGNTISFKDKYRSQDILLIDDIHYLIGKERLQEEIFHIFNYLHSAARQIVFTSDRPPYEIPTIEDRLASRLQQGLVVDIQPPDIETRIAILRKKAEAEGFELRQEIAYLIAKRVRTNIRILEGCLIRLMAIQSIEAKPLTIEQVERAISALIPNTNNITPETITEKTAEEFKITINQIKGQSRTKTQTQARQVAMYLMRKHLGLSLKEIGLYFGKKDHTTVLHAIKKVEDMRTLDQEFASLLNRITMRINRA</sequence>
<comment type="domain">
    <text evidence="8">Domain I is involved in oligomerization and binding regulators, domain II is flexibile and of varying length in different bacteria, domain III forms the AAA+ region, while domain IV binds dsDNA.</text>
</comment>
<organism evidence="14">
    <name type="scientific">candidate division WOR-3 bacterium</name>
    <dbReference type="NCBI Taxonomy" id="2052148"/>
    <lineage>
        <taxon>Bacteria</taxon>
        <taxon>Bacteria division WOR-3</taxon>
    </lineage>
</organism>
<evidence type="ECO:0000259" key="12">
    <source>
        <dbReference type="SMART" id="SM00382"/>
    </source>
</evidence>
<evidence type="ECO:0000256" key="10">
    <source>
        <dbReference type="RuleBase" id="RU000577"/>
    </source>
</evidence>
<evidence type="ECO:0000313" key="14">
    <source>
        <dbReference type="EMBL" id="HHS52623.1"/>
    </source>
</evidence>
<feature type="binding site" evidence="8">
    <location>
        <position position="194"/>
    </location>
    <ligand>
        <name>ATP</name>
        <dbReference type="ChEBI" id="CHEBI:30616"/>
    </ligand>
</feature>
<keyword evidence="6 8" id="KW-0446">Lipid-binding</keyword>
<evidence type="ECO:0000256" key="2">
    <source>
        <dbReference type="ARBA" id="ARBA00022490"/>
    </source>
</evidence>
<feature type="region of interest" description="Domain I, interacts with DnaA modulators" evidence="8">
    <location>
        <begin position="1"/>
        <end position="135"/>
    </location>
</feature>
<dbReference type="InterPro" id="IPR013159">
    <property type="entry name" value="DnaA_C"/>
</dbReference>
<comment type="subcellular location">
    <subcellularLocation>
        <location evidence="8">Cytoplasm</location>
    </subcellularLocation>
</comment>
<keyword evidence="3 8" id="KW-0235">DNA replication</keyword>
<dbReference type="GO" id="GO:0005886">
    <property type="term" value="C:plasma membrane"/>
    <property type="evidence" value="ECO:0007669"/>
    <property type="project" value="TreeGrafter"/>
</dbReference>
<keyword evidence="5 8" id="KW-0067">ATP-binding</keyword>
<dbReference type="GO" id="GO:0003688">
    <property type="term" value="F:DNA replication origin binding"/>
    <property type="evidence" value="ECO:0007669"/>
    <property type="project" value="UniProtKB-UniRule"/>
</dbReference>
<accession>A0A7C6EGP8</accession>
<dbReference type="PANTHER" id="PTHR30050">
    <property type="entry name" value="CHROMOSOMAL REPLICATION INITIATOR PROTEIN DNAA"/>
    <property type="match status" value="1"/>
</dbReference>
<keyword evidence="4 8" id="KW-0547">Nucleotide-binding</keyword>
<dbReference type="HAMAP" id="MF_00377">
    <property type="entry name" value="DnaA_bact"/>
    <property type="match status" value="1"/>
</dbReference>
<comment type="function">
    <text evidence="8 10">Plays an essential role in the initiation and regulation of chromosomal replication. ATP-DnaA binds to the origin of replication (oriC) to initiate formation of the DNA replication initiation complex once per cell cycle. Binds the DnaA box (a 9 base pair repeat at the origin) and separates the double-stranded (ds)DNA. Forms a right-handed helical filament on oriC DNA; dsDNA binds to the exterior of the filament while single-stranded (ss)DNA is stabiized in the filament's interior. The ATP-DnaA-oriC complex binds and stabilizes one strand of the AT-rich DNA unwinding element (DUE), permitting loading of DNA polymerase. After initiation quickly degrades to an ADP-DnaA complex that is not apt for DNA replication. Binds acidic phospholipids.</text>
</comment>
<gene>
    <name evidence="8 14" type="primary">dnaA</name>
    <name evidence="14" type="ORF">ENW73_07150</name>
</gene>
<dbReference type="SUPFAM" id="SSF52540">
    <property type="entry name" value="P-loop containing nucleoside triphosphate hydrolases"/>
    <property type="match status" value="1"/>
</dbReference>
<dbReference type="InterPro" id="IPR027417">
    <property type="entry name" value="P-loop_NTPase"/>
</dbReference>
<dbReference type="SMART" id="SM00760">
    <property type="entry name" value="Bac_DnaA_C"/>
    <property type="match status" value="1"/>
</dbReference>
<evidence type="ECO:0000256" key="1">
    <source>
        <dbReference type="ARBA" id="ARBA00006583"/>
    </source>
</evidence>
<dbReference type="InterPro" id="IPR013317">
    <property type="entry name" value="DnaA_dom"/>
</dbReference>
<dbReference type="NCBIfam" id="TIGR00362">
    <property type="entry name" value="DnaA"/>
    <property type="match status" value="1"/>
</dbReference>
<evidence type="ECO:0000256" key="11">
    <source>
        <dbReference type="RuleBase" id="RU004227"/>
    </source>
</evidence>
<evidence type="ECO:0000259" key="13">
    <source>
        <dbReference type="SMART" id="SM00760"/>
    </source>
</evidence>
<comment type="caution">
    <text evidence="14">The sequence shown here is derived from an EMBL/GenBank/DDBJ whole genome shotgun (WGS) entry which is preliminary data.</text>
</comment>
<dbReference type="InterPro" id="IPR024633">
    <property type="entry name" value="DnaA_N_dom"/>
</dbReference>
<comment type="subunit">
    <text evidence="8">Oligomerizes as a right-handed, spiral filament on DNA at oriC.</text>
</comment>
<dbReference type="InterPro" id="IPR018312">
    <property type="entry name" value="Chromosome_initiator_DnaA_CS"/>
</dbReference>
<dbReference type="GO" id="GO:0006275">
    <property type="term" value="P:regulation of DNA replication"/>
    <property type="evidence" value="ECO:0007669"/>
    <property type="project" value="UniProtKB-UniRule"/>
</dbReference>
<reference evidence="14" key="1">
    <citation type="journal article" date="2020" name="mSystems">
        <title>Genome- and Community-Level Interaction Insights into Carbon Utilization and Element Cycling Functions of Hydrothermarchaeota in Hydrothermal Sediment.</title>
        <authorList>
            <person name="Zhou Z."/>
            <person name="Liu Y."/>
            <person name="Xu W."/>
            <person name="Pan J."/>
            <person name="Luo Z.H."/>
            <person name="Li M."/>
        </authorList>
    </citation>
    <scope>NUCLEOTIDE SEQUENCE [LARGE SCALE GENOMIC DNA]</scope>
    <source>
        <strain evidence="14">SpSt-876</strain>
    </source>
</reference>
<evidence type="ECO:0000256" key="3">
    <source>
        <dbReference type="ARBA" id="ARBA00022705"/>
    </source>
</evidence>
<dbReference type="GO" id="GO:0006270">
    <property type="term" value="P:DNA replication initiation"/>
    <property type="evidence" value="ECO:0007669"/>
    <property type="project" value="UniProtKB-UniRule"/>
</dbReference>
<feature type="region of interest" description="Domain IV, binds dsDNA" evidence="8">
    <location>
        <begin position="364"/>
        <end position="483"/>
    </location>
</feature>
<feature type="binding site" evidence="8">
    <location>
        <position position="191"/>
    </location>
    <ligand>
        <name>ATP</name>
        <dbReference type="ChEBI" id="CHEBI:30616"/>
    </ligand>
</feature>
<evidence type="ECO:0000256" key="8">
    <source>
        <dbReference type="HAMAP-Rule" id="MF_00377"/>
    </source>
</evidence>
<evidence type="ECO:0000256" key="9">
    <source>
        <dbReference type="NCBIfam" id="TIGR00362"/>
    </source>
</evidence>
<dbReference type="InterPro" id="IPR020591">
    <property type="entry name" value="Chromosome_initiator_DnaA-like"/>
</dbReference>
<dbReference type="PANTHER" id="PTHR30050:SF2">
    <property type="entry name" value="CHROMOSOMAL REPLICATION INITIATOR PROTEIN DNAA"/>
    <property type="match status" value="1"/>
</dbReference>
<feature type="binding site" evidence="8">
    <location>
        <position position="193"/>
    </location>
    <ligand>
        <name>ATP</name>
        <dbReference type="ChEBI" id="CHEBI:30616"/>
    </ligand>
</feature>
<dbReference type="Pfam" id="PF00308">
    <property type="entry name" value="Bac_DnaA"/>
    <property type="match status" value="1"/>
</dbReference>
<protein>
    <recommendedName>
        <fullName evidence="8 9">Chromosomal replication initiator protein DnaA</fullName>
    </recommendedName>
</protein>
<dbReference type="InterPro" id="IPR010921">
    <property type="entry name" value="Trp_repressor/repl_initiator"/>
</dbReference>
<dbReference type="Gene3D" id="3.30.300.180">
    <property type="match status" value="1"/>
</dbReference>
<dbReference type="Gene3D" id="1.10.1750.10">
    <property type="match status" value="1"/>
</dbReference>
<evidence type="ECO:0000256" key="5">
    <source>
        <dbReference type="ARBA" id="ARBA00022840"/>
    </source>
</evidence>
<dbReference type="AlphaFoldDB" id="A0A7C6EGP8"/>
<comment type="caution">
    <text evidence="8">Lacks conserved residue(s) required for the propagation of feature annotation.</text>
</comment>
<feature type="domain" description="AAA+ ATPase" evidence="12">
    <location>
        <begin position="180"/>
        <end position="312"/>
    </location>
</feature>
<keyword evidence="7 8" id="KW-0238">DNA-binding</keyword>
<dbReference type="GO" id="GO:0005524">
    <property type="term" value="F:ATP binding"/>
    <property type="evidence" value="ECO:0007669"/>
    <property type="project" value="UniProtKB-UniRule"/>
</dbReference>
<proteinExistence type="inferred from homology"/>
<dbReference type="Gene3D" id="1.10.8.60">
    <property type="match status" value="1"/>
</dbReference>
<keyword evidence="2 8" id="KW-0963">Cytoplasm</keyword>
<dbReference type="EMBL" id="DTLI01000168">
    <property type="protein sequence ID" value="HHS52623.1"/>
    <property type="molecule type" value="Genomic_DNA"/>
</dbReference>
<dbReference type="InterPro" id="IPR001957">
    <property type="entry name" value="Chromosome_initiator_DnaA"/>
</dbReference>
<dbReference type="GO" id="GO:0008289">
    <property type="term" value="F:lipid binding"/>
    <property type="evidence" value="ECO:0007669"/>
    <property type="project" value="UniProtKB-KW"/>
</dbReference>
<dbReference type="Pfam" id="PF11638">
    <property type="entry name" value="DnaA_N"/>
    <property type="match status" value="1"/>
</dbReference>
<dbReference type="CDD" id="cd06571">
    <property type="entry name" value="Bac_DnaA_C"/>
    <property type="match status" value="1"/>
</dbReference>
<feature type="region of interest" description="Domain III, AAA+ region" evidence="8">
    <location>
        <begin position="147"/>
        <end position="363"/>
    </location>
</feature>
<name>A0A7C6EGP8_UNCW3</name>
<evidence type="ECO:0000256" key="4">
    <source>
        <dbReference type="ARBA" id="ARBA00022741"/>
    </source>
</evidence>
<dbReference type="InterPro" id="IPR003593">
    <property type="entry name" value="AAA+_ATPase"/>
</dbReference>
<dbReference type="SUPFAM" id="SSF48295">
    <property type="entry name" value="TrpR-like"/>
    <property type="match status" value="1"/>
</dbReference>
<dbReference type="InterPro" id="IPR038454">
    <property type="entry name" value="DnaA_N_sf"/>
</dbReference>
<dbReference type="SMART" id="SM00382">
    <property type="entry name" value="AAA"/>
    <property type="match status" value="1"/>
</dbReference>
<evidence type="ECO:0000256" key="7">
    <source>
        <dbReference type="ARBA" id="ARBA00023125"/>
    </source>
</evidence>
<dbReference type="FunFam" id="3.40.50.300:FF:000668">
    <property type="entry name" value="Chromosomal replication initiator protein DnaA"/>
    <property type="match status" value="1"/>
</dbReference>
<feature type="domain" description="Chromosomal replication initiator DnaA C-terminal" evidence="13">
    <location>
        <begin position="390"/>
        <end position="459"/>
    </location>
</feature>
<dbReference type="PROSITE" id="PS01008">
    <property type="entry name" value="DNAA"/>
    <property type="match status" value="1"/>
</dbReference>
<dbReference type="PRINTS" id="PR00051">
    <property type="entry name" value="DNAA"/>
</dbReference>
<evidence type="ECO:0000256" key="6">
    <source>
        <dbReference type="ARBA" id="ARBA00023121"/>
    </source>
</evidence>
<dbReference type="Gene3D" id="3.40.50.300">
    <property type="entry name" value="P-loop containing nucleotide triphosphate hydrolases"/>
    <property type="match status" value="1"/>
</dbReference>
<dbReference type="Pfam" id="PF08299">
    <property type="entry name" value="Bac_DnaA_C"/>
    <property type="match status" value="1"/>
</dbReference>
<dbReference type="GO" id="GO:0005737">
    <property type="term" value="C:cytoplasm"/>
    <property type="evidence" value="ECO:0007669"/>
    <property type="project" value="UniProtKB-SubCell"/>
</dbReference>
<comment type="similarity">
    <text evidence="1 8 11">Belongs to the DnaA family.</text>
</comment>
<dbReference type="CDD" id="cd00009">
    <property type="entry name" value="AAA"/>
    <property type="match status" value="1"/>
</dbReference>
<feature type="binding site" evidence="8">
    <location>
        <position position="195"/>
    </location>
    <ligand>
        <name>ATP</name>
        <dbReference type="ChEBI" id="CHEBI:30616"/>
    </ligand>
</feature>